<accession>A0A8B9GJP1</accession>
<dbReference type="Ensembl" id="ENSACOT00000025980.1">
    <property type="protein sequence ID" value="ENSACOP00000025123.1"/>
    <property type="gene ID" value="ENSACOG00000016836.1"/>
</dbReference>
<name>A0A8B9GJP1_9PSIT</name>
<evidence type="ECO:0000313" key="17">
    <source>
        <dbReference type="Ensembl" id="ENSACOP00000025123.1"/>
    </source>
</evidence>
<dbReference type="InterPro" id="IPR008365">
    <property type="entry name" value="Prostanoid_rcpt"/>
</dbReference>
<dbReference type="InterPro" id="IPR017452">
    <property type="entry name" value="GPCR_Rhodpsn_7TM"/>
</dbReference>
<evidence type="ECO:0000256" key="8">
    <source>
        <dbReference type="ARBA" id="ARBA00023136"/>
    </source>
</evidence>
<dbReference type="GO" id="GO:0005886">
    <property type="term" value="C:plasma membrane"/>
    <property type="evidence" value="ECO:0007669"/>
    <property type="project" value="UniProtKB-SubCell"/>
</dbReference>
<keyword evidence="8 15" id="KW-0472">Membrane</keyword>
<feature type="transmembrane region" description="Helical" evidence="15">
    <location>
        <begin position="310"/>
        <end position="339"/>
    </location>
</feature>
<dbReference type="GO" id="GO:0007204">
    <property type="term" value="P:positive regulation of cytosolic calcium ion concentration"/>
    <property type="evidence" value="ECO:0007669"/>
    <property type="project" value="TreeGrafter"/>
</dbReference>
<feature type="transmembrane region" description="Helical" evidence="15">
    <location>
        <begin position="224"/>
        <end position="244"/>
    </location>
</feature>
<feature type="domain" description="G-protein coupled receptors family 1 profile" evidence="16">
    <location>
        <begin position="156"/>
        <end position="423"/>
    </location>
</feature>
<reference evidence="17" key="2">
    <citation type="submission" date="2025-09" db="UniProtKB">
        <authorList>
            <consortium name="Ensembl"/>
        </authorList>
    </citation>
    <scope>IDENTIFICATION</scope>
</reference>
<dbReference type="Proteomes" id="UP000694522">
    <property type="component" value="Unplaced"/>
</dbReference>
<dbReference type="GO" id="GO:0007189">
    <property type="term" value="P:adenylate cyclase-activating G protein-coupled receptor signaling pathway"/>
    <property type="evidence" value="ECO:0007669"/>
    <property type="project" value="TreeGrafter"/>
</dbReference>
<evidence type="ECO:0000256" key="13">
    <source>
        <dbReference type="ARBA" id="ARBA00029815"/>
    </source>
</evidence>
<keyword evidence="9" id="KW-1015">Disulfide bond</keyword>
<dbReference type="GO" id="GO:0006954">
    <property type="term" value="P:inflammatory response"/>
    <property type="evidence" value="ECO:0007669"/>
    <property type="project" value="TreeGrafter"/>
</dbReference>
<dbReference type="Gene3D" id="1.20.1070.10">
    <property type="entry name" value="Rhodopsin 7-helix transmembrane proteins"/>
    <property type="match status" value="1"/>
</dbReference>
<evidence type="ECO:0000256" key="12">
    <source>
        <dbReference type="ARBA" id="ARBA00023224"/>
    </source>
</evidence>
<evidence type="ECO:0000256" key="2">
    <source>
        <dbReference type="ARBA" id="ARBA00017628"/>
    </source>
</evidence>
<dbReference type="PRINTS" id="PR00429">
    <property type="entry name" value="THROMBOXANER"/>
</dbReference>
<keyword evidence="12" id="KW-0807">Transducer</keyword>
<feature type="transmembrane region" description="Helical" evidence="15">
    <location>
        <begin position="179"/>
        <end position="204"/>
    </location>
</feature>
<dbReference type="GO" id="GO:0004960">
    <property type="term" value="F:thromboxane receptor activity"/>
    <property type="evidence" value="ECO:0007669"/>
    <property type="project" value="InterPro"/>
</dbReference>
<feature type="transmembrane region" description="Helical" evidence="15">
    <location>
        <begin position="144"/>
        <end position="167"/>
    </location>
</feature>
<dbReference type="PANTHER" id="PTHR11866:SF5">
    <property type="entry name" value="THROMBOXANE A2 RECEPTOR"/>
    <property type="match status" value="1"/>
</dbReference>
<dbReference type="Pfam" id="PF00001">
    <property type="entry name" value="7tm_1"/>
    <property type="match status" value="1"/>
</dbReference>
<keyword evidence="7" id="KW-0297">G-protein coupled receptor</keyword>
<evidence type="ECO:0000256" key="9">
    <source>
        <dbReference type="ARBA" id="ARBA00023157"/>
    </source>
</evidence>
<comment type="subcellular location">
    <subcellularLocation>
        <location evidence="1">Cell membrane</location>
        <topology evidence="1">Multi-pass membrane protein</topology>
    </subcellularLocation>
</comment>
<evidence type="ECO:0000256" key="6">
    <source>
        <dbReference type="ARBA" id="ARBA00022989"/>
    </source>
</evidence>
<dbReference type="PROSITE" id="PS50262">
    <property type="entry name" value="G_PROTEIN_RECEP_F1_2"/>
    <property type="match status" value="1"/>
</dbReference>
<reference evidence="17" key="1">
    <citation type="submission" date="2025-08" db="UniProtKB">
        <authorList>
            <consortium name="Ensembl"/>
        </authorList>
    </citation>
    <scope>IDENTIFICATION</scope>
</reference>
<dbReference type="SUPFAM" id="SSF81321">
    <property type="entry name" value="Family A G protein-coupled receptor-like"/>
    <property type="match status" value="1"/>
</dbReference>
<protein>
    <recommendedName>
        <fullName evidence="2">Thromboxane A2 receptor</fullName>
    </recommendedName>
    <alternativeName>
        <fullName evidence="13">Prostanoid TP receptor</fullName>
    </alternativeName>
</protein>
<feature type="transmembrane region" description="Helical" evidence="15">
    <location>
        <begin position="360"/>
        <end position="385"/>
    </location>
</feature>
<evidence type="ECO:0000256" key="10">
    <source>
        <dbReference type="ARBA" id="ARBA00023170"/>
    </source>
</evidence>
<dbReference type="FunFam" id="1.20.1070.10:FF:000163">
    <property type="entry name" value="Thromboxane A2 receptor"/>
    <property type="match status" value="1"/>
</dbReference>
<evidence type="ECO:0000256" key="1">
    <source>
        <dbReference type="ARBA" id="ARBA00004651"/>
    </source>
</evidence>
<keyword evidence="11" id="KW-0325">Glycoprotein</keyword>
<dbReference type="InterPro" id="IPR001105">
    <property type="entry name" value="Thbox_rcpt"/>
</dbReference>
<evidence type="ECO:0000256" key="14">
    <source>
        <dbReference type="SAM" id="MobiDB-lite"/>
    </source>
</evidence>
<feature type="transmembrane region" description="Helical" evidence="15">
    <location>
        <begin position="405"/>
        <end position="426"/>
    </location>
</feature>
<evidence type="ECO:0000256" key="11">
    <source>
        <dbReference type="ARBA" id="ARBA00023180"/>
    </source>
</evidence>
<proteinExistence type="predicted"/>
<keyword evidence="18" id="KW-1185">Reference proteome</keyword>
<dbReference type="GO" id="GO:0045777">
    <property type="term" value="P:positive regulation of blood pressure"/>
    <property type="evidence" value="ECO:0007669"/>
    <property type="project" value="TreeGrafter"/>
</dbReference>
<keyword evidence="6 15" id="KW-1133">Transmembrane helix</keyword>
<dbReference type="InterPro" id="IPR000276">
    <property type="entry name" value="GPCR_Rhodpsn"/>
</dbReference>
<evidence type="ECO:0000256" key="3">
    <source>
        <dbReference type="ARBA" id="ARBA00022475"/>
    </source>
</evidence>
<evidence type="ECO:0000313" key="18">
    <source>
        <dbReference type="Proteomes" id="UP000694522"/>
    </source>
</evidence>
<evidence type="ECO:0000256" key="4">
    <source>
        <dbReference type="ARBA" id="ARBA00022553"/>
    </source>
</evidence>
<feature type="region of interest" description="Disordered" evidence="14">
    <location>
        <begin position="74"/>
        <end position="97"/>
    </location>
</feature>
<evidence type="ECO:0000256" key="5">
    <source>
        <dbReference type="ARBA" id="ARBA00022692"/>
    </source>
</evidence>
<dbReference type="AlphaFoldDB" id="A0A8B9GJP1"/>
<keyword evidence="4" id="KW-0597">Phosphoprotein</keyword>
<dbReference type="GO" id="GO:0045907">
    <property type="term" value="P:positive regulation of vasoconstriction"/>
    <property type="evidence" value="ECO:0007669"/>
    <property type="project" value="TreeGrafter"/>
</dbReference>
<keyword evidence="3" id="KW-1003">Cell membrane</keyword>
<organism evidence="17 18">
    <name type="scientific">Amazona collaria</name>
    <name type="common">yellow-billed parrot</name>
    <dbReference type="NCBI Taxonomy" id="241587"/>
    <lineage>
        <taxon>Eukaryota</taxon>
        <taxon>Metazoa</taxon>
        <taxon>Chordata</taxon>
        <taxon>Craniata</taxon>
        <taxon>Vertebrata</taxon>
        <taxon>Euteleostomi</taxon>
        <taxon>Archelosauria</taxon>
        <taxon>Archosauria</taxon>
        <taxon>Dinosauria</taxon>
        <taxon>Saurischia</taxon>
        <taxon>Theropoda</taxon>
        <taxon>Coelurosauria</taxon>
        <taxon>Aves</taxon>
        <taxon>Neognathae</taxon>
        <taxon>Neoaves</taxon>
        <taxon>Telluraves</taxon>
        <taxon>Australaves</taxon>
        <taxon>Psittaciformes</taxon>
        <taxon>Psittacidae</taxon>
        <taxon>Amazona</taxon>
    </lineage>
</organism>
<dbReference type="PANTHER" id="PTHR11866">
    <property type="entry name" value="G-PROTEIN COUPLED RECEPTOR FAMILY 1 MEMBER"/>
    <property type="match status" value="1"/>
</dbReference>
<evidence type="ECO:0000256" key="15">
    <source>
        <dbReference type="SAM" id="Phobius"/>
    </source>
</evidence>
<feature type="transmembrane region" description="Helical" evidence="15">
    <location>
        <begin position="265"/>
        <end position="290"/>
    </location>
</feature>
<sequence length="481" mass="52747">MSSDVAKGRKWGPGVPWGICVMPTLSPVNTRTSASSTSCPSAAPLRWDFIPLPSSAGAPWKRIWLDPVTSKPSAGSGRLLHRTSKAGPVPVPVGHTRHRPKPGVPLLGWGDMGPSNGSRLDACFGVFNTSDGRDPAQSSIASPWFSTAFGLIGLGSNLFALCVLLSSSRKLSSQARSSFLVFLCGLVVTDFMGLLVTASVIIPYHFIKFAWAKVDPGCHLCNFLGFSMVFFGQCPLLLGATMAGERFFGINRPFSRSSSVSKRRAWSIVGLVWGFSCLLGLLPVVGLGRYTLQYPGSWCFLTLLPDTGDIIFCLLFALLGIFSVLLSFVFNTVSVVTLCRVYHDRESVQRRRDSEVEMMVQLVGIMIIATICWMPLLIFIVQMVLQQLPAQGQLQTLPMETQKMLLIYIRMVTWNQILDPWVYILFRRAVLQRISPGPRLRPSIASLYPVLNLSLRRKLSPSSVLQQWPHVGTGEAASTPG</sequence>
<evidence type="ECO:0000256" key="7">
    <source>
        <dbReference type="ARBA" id="ARBA00023040"/>
    </source>
</evidence>
<keyword evidence="5 15" id="KW-0812">Transmembrane</keyword>
<evidence type="ECO:0000259" key="16">
    <source>
        <dbReference type="PROSITE" id="PS50262"/>
    </source>
</evidence>
<keyword evidence="10" id="KW-0675">Receptor</keyword>
<dbReference type="PRINTS" id="PR01788">
    <property type="entry name" value="PROSTANOIDR"/>
</dbReference>